<dbReference type="Proteomes" id="UP000236327">
    <property type="component" value="Unassembled WGS sequence"/>
</dbReference>
<dbReference type="InterPro" id="IPR000620">
    <property type="entry name" value="EamA_dom"/>
</dbReference>
<feature type="domain" description="EamA" evidence="7">
    <location>
        <begin position="156"/>
        <end position="285"/>
    </location>
</feature>
<dbReference type="OrthoDB" id="9815120at2"/>
<sequence>MNALSASAGSPTSPLLRAAPYLALICSMTAFCVGTSYGKQLFPAVGATGAIAYRVGFSALVLLVLFRPWRQPLTRADLFATMRYGAVLGLMNLSFYLAIRTIPLGLAIAIEFLGPLTVSLLYSRRPGQFAMVAMAAAGLALLLPWRETPHSLDPAGVGFALMAGLCWGLYIVFGKKTTHLPGGQAVALGMSTAAIVVVPIGVVGAGTALLTPSLILVGLVTAVLSSALPYSLEMIALKQIPANRFGVLMSLEPAVGALAGVVLLGEHLVALQWLAVALVVAASVGSVLLGDARPKLPVPQ</sequence>
<feature type="transmembrane region" description="Helical" evidence="6">
    <location>
        <begin position="157"/>
        <end position="173"/>
    </location>
</feature>
<dbReference type="PANTHER" id="PTHR32322">
    <property type="entry name" value="INNER MEMBRANE TRANSPORTER"/>
    <property type="match status" value="1"/>
</dbReference>
<name>A0A2K2FWW4_9SPHN</name>
<dbReference type="RefSeq" id="WP_103097939.1">
    <property type="nucleotide sequence ID" value="NZ_LYMM01000052.1"/>
</dbReference>
<evidence type="ECO:0000256" key="6">
    <source>
        <dbReference type="SAM" id="Phobius"/>
    </source>
</evidence>
<feature type="transmembrane region" description="Helical" evidence="6">
    <location>
        <begin position="104"/>
        <end position="122"/>
    </location>
</feature>
<protein>
    <recommendedName>
        <fullName evidence="7">EamA domain-containing protein</fullName>
    </recommendedName>
</protein>
<feature type="transmembrane region" description="Helical" evidence="6">
    <location>
        <begin position="21"/>
        <end position="38"/>
    </location>
</feature>
<reference evidence="8 9" key="1">
    <citation type="submission" date="2016-05" db="EMBL/GenBank/DDBJ databases">
        <title>Complete genome sequence of Novosphingobium guangzhouense SA925(T).</title>
        <authorList>
            <person name="Sha S."/>
        </authorList>
    </citation>
    <scope>NUCLEOTIDE SEQUENCE [LARGE SCALE GENOMIC DNA]</scope>
    <source>
        <strain evidence="8 9">SA925</strain>
    </source>
</reference>
<dbReference type="GO" id="GO:0016020">
    <property type="term" value="C:membrane"/>
    <property type="evidence" value="ECO:0007669"/>
    <property type="project" value="UniProtKB-SubCell"/>
</dbReference>
<dbReference type="SUPFAM" id="SSF103481">
    <property type="entry name" value="Multidrug resistance efflux transporter EmrE"/>
    <property type="match status" value="2"/>
</dbReference>
<evidence type="ECO:0000256" key="3">
    <source>
        <dbReference type="ARBA" id="ARBA00022692"/>
    </source>
</evidence>
<comment type="caution">
    <text evidence="8">The sequence shown here is derived from an EMBL/GenBank/DDBJ whole genome shotgun (WGS) entry which is preliminary data.</text>
</comment>
<evidence type="ECO:0000256" key="1">
    <source>
        <dbReference type="ARBA" id="ARBA00004141"/>
    </source>
</evidence>
<proteinExistence type="inferred from homology"/>
<accession>A0A2K2FWW4</accession>
<comment type="similarity">
    <text evidence="2">Belongs to the EamA transporter family.</text>
</comment>
<feature type="transmembrane region" description="Helical" evidence="6">
    <location>
        <begin position="185"/>
        <end position="208"/>
    </location>
</feature>
<dbReference type="Pfam" id="PF00892">
    <property type="entry name" value="EamA"/>
    <property type="match status" value="1"/>
</dbReference>
<dbReference type="InterPro" id="IPR050638">
    <property type="entry name" value="AA-Vitamin_Transporters"/>
</dbReference>
<gene>
    <name evidence="8" type="ORF">A8V01_24010</name>
</gene>
<keyword evidence="5 6" id="KW-0472">Membrane</keyword>
<feature type="transmembrane region" description="Helical" evidence="6">
    <location>
        <begin position="244"/>
        <end position="264"/>
    </location>
</feature>
<evidence type="ECO:0000259" key="7">
    <source>
        <dbReference type="Pfam" id="PF00892"/>
    </source>
</evidence>
<evidence type="ECO:0000313" key="8">
    <source>
        <dbReference type="EMBL" id="PNU03287.1"/>
    </source>
</evidence>
<dbReference type="PANTHER" id="PTHR32322:SF2">
    <property type="entry name" value="EAMA DOMAIN-CONTAINING PROTEIN"/>
    <property type="match status" value="1"/>
</dbReference>
<organism evidence="8 9">
    <name type="scientific">Novosphingobium guangzhouense</name>
    <dbReference type="NCBI Taxonomy" id="1850347"/>
    <lineage>
        <taxon>Bacteria</taxon>
        <taxon>Pseudomonadati</taxon>
        <taxon>Pseudomonadota</taxon>
        <taxon>Alphaproteobacteria</taxon>
        <taxon>Sphingomonadales</taxon>
        <taxon>Sphingomonadaceae</taxon>
        <taxon>Novosphingobium</taxon>
    </lineage>
</organism>
<keyword evidence="4 6" id="KW-1133">Transmembrane helix</keyword>
<feature type="transmembrane region" description="Helical" evidence="6">
    <location>
        <begin position="214"/>
        <end position="232"/>
    </location>
</feature>
<evidence type="ECO:0000256" key="4">
    <source>
        <dbReference type="ARBA" id="ARBA00022989"/>
    </source>
</evidence>
<keyword evidence="9" id="KW-1185">Reference proteome</keyword>
<evidence type="ECO:0000256" key="2">
    <source>
        <dbReference type="ARBA" id="ARBA00007362"/>
    </source>
</evidence>
<dbReference type="AlphaFoldDB" id="A0A2K2FWW4"/>
<comment type="subcellular location">
    <subcellularLocation>
        <location evidence="1">Membrane</location>
        <topology evidence="1">Multi-pass membrane protein</topology>
    </subcellularLocation>
</comment>
<feature type="transmembrane region" description="Helical" evidence="6">
    <location>
        <begin position="44"/>
        <end position="66"/>
    </location>
</feature>
<dbReference type="InterPro" id="IPR037185">
    <property type="entry name" value="EmrE-like"/>
</dbReference>
<evidence type="ECO:0000256" key="5">
    <source>
        <dbReference type="ARBA" id="ARBA00023136"/>
    </source>
</evidence>
<evidence type="ECO:0000313" key="9">
    <source>
        <dbReference type="Proteomes" id="UP000236327"/>
    </source>
</evidence>
<keyword evidence="3 6" id="KW-0812">Transmembrane</keyword>
<feature type="transmembrane region" description="Helical" evidence="6">
    <location>
        <begin position="270"/>
        <end position="290"/>
    </location>
</feature>
<dbReference type="EMBL" id="LYMM01000052">
    <property type="protein sequence ID" value="PNU03287.1"/>
    <property type="molecule type" value="Genomic_DNA"/>
</dbReference>
<feature type="transmembrane region" description="Helical" evidence="6">
    <location>
        <begin position="129"/>
        <end position="145"/>
    </location>
</feature>